<keyword evidence="3" id="KW-1185">Reference proteome</keyword>
<dbReference type="AlphaFoldDB" id="A0A8C3RAT7"/>
<evidence type="ECO:0000313" key="3">
    <source>
        <dbReference type="Proteomes" id="UP000694396"/>
    </source>
</evidence>
<feature type="region of interest" description="Disordered" evidence="1">
    <location>
        <begin position="1"/>
        <end position="49"/>
    </location>
</feature>
<feature type="compositionally biased region" description="Pro residues" evidence="1">
    <location>
        <begin position="277"/>
        <end position="287"/>
    </location>
</feature>
<evidence type="ECO:0000313" key="2">
    <source>
        <dbReference type="Ensembl" id="ENSCRFP00000018208.1"/>
    </source>
</evidence>
<feature type="region of interest" description="Disordered" evidence="1">
    <location>
        <begin position="89"/>
        <end position="337"/>
    </location>
</feature>
<feature type="compositionally biased region" description="Low complexity" evidence="1">
    <location>
        <begin position="137"/>
        <end position="157"/>
    </location>
</feature>
<proteinExistence type="predicted"/>
<feature type="compositionally biased region" description="Pro residues" evidence="1">
    <location>
        <begin position="297"/>
        <end position="306"/>
    </location>
</feature>
<organism evidence="2 3">
    <name type="scientific">Cyanoderma ruficeps</name>
    <name type="common">rufous-capped babbler</name>
    <dbReference type="NCBI Taxonomy" id="181631"/>
    <lineage>
        <taxon>Eukaryota</taxon>
        <taxon>Metazoa</taxon>
        <taxon>Chordata</taxon>
        <taxon>Craniata</taxon>
        <taxon>Vertebrata</taxon>
        <taxon>Euteleostomi</taxon>
        <taxon>Archelosauria</taxon>
        <taxon>Archosauria</taxon>
        <taxon>Dinosauria</taxon>
        <taxon>Saurischia</taxon>
        <taxon>Theropoda</taxon>
        <taxon>Coelurosauria</taxon>
        <taxon>Aves</taxon>
        <taxon>Neognathae</taxon>
        <taxon>Neoaves</taxon>
        <taxon>Telluraves</taxon>
        <taxon>Australaves</taxon>
        <taxon>Passeriformes</taxon>
        <taxon>Sylvioidea</taxon>
        <taxon>Timaliidae</taxon>
        <taxon>Cyanoderma</taxon>
    </lineage>
</organism>
<reference evidence="2" key="1">
    <citation type="submission" date="2025-08" db="UniProtKB">
        <authorList>
            <consortium name="Ensembl"/>
        </authorList>
    </citation>
    <scope>IDENTIFICATION</scope>
</reference>
<feature type="compositionally biased region" description="Basic and acidic residues" evidence="1">
    <location>
        <begin position="89"/>
        <end position="101"/>
    </location>
</feature>
<dbReference type="InterPro" id="IPR028042">
    <property type="entry name" value="DUF4639"/>
</dbReference>
<name>A0A8C3RAT7_9PASS</name>
<feature type="compositionally biased region" description="Pro residues" evidence="1">
    <location>
        <begin position="322"/>
        <end position="331"/>
    </location>
</feature>
<protein>
    <submittedName>
        <fullName evidence="2">Uncharacterized protein</fullName>
    </submittedName>
</protein>
<evidence type="ECO:0000256" key="1">
    <source>
        <dbReference type="SAM" id="MobiDB-lite"/>
    </source>
</evidence>
<sequence length="463" mass="49660">GVSVPAQKGKPRGASAKQKPDKSRTPSRPPGRQSKKPSPRTPQNPAPAVIWGGLGGLGVAGGVSALSLQRIPFTVSRARDAILFVAEWRFPRDTDPERDGIWSEDEEPQTCPLDSRTPCVAPVDYEGSLSSEEVRRSPTSPGTRPGRGTRGVTHTGSPVSPLSPNQSESEDLPEPAEAEGPDGILTQPPEEGRRLSRDTERDGILTQPPEEGRRLSRDPGRDGILAQPPERDRQLSRDHGRGGTLAARPAEKGRRLSWASGSGSILTKPAERGSHPSRPPQPRPAPQDVPQRRAPVPTAPSEPPAQTPQVSPEGAAKVTYQVPPPPPPGPSLAPGVPRLGARRVAARWVLPEVKVVDVSNEPEWGRAAPSRSRLVLSGVLQVTSGTGRARKAEPQLCDPWLASARLAPGVTVRWGRSERRGPALPEHGGQEDDEEDDEAVKSADKELKPILAYPECRLSEYDE</sequence>
<dbReference type="Proteomes" id="UP000694396">
    <property type="component" value="Unplaced"/>
</dbReference>
<dbReference type="Pfam" id="PF15479">
    <property type="entry name" value="DUF4639"/>
    <property type="match status" value="1"/>
</dbReference>
<accession>A0A8C3RAT7</accession>
<feature type="compositionally biased region" description="Basic and acidic residues" evidence="1">
    <location>
        <begin position="190"/>
        <end position="203"/>
    </location>
</feature>
<feature type="compositionally biased region" description="Acidic residues" evidence="1">
    <location>
        <begin position="168"/>
        <end position="180"/>
    </location>
</feature>
<reference evidence="2" key="2">
    <citation type="submission" date="2025-09" db="UniProtKB">
        <authorList>
            <consortium name="Ensembl"/>
        </authorList>
    </citation>
    <scope>IDENTIFICATION</scope>
</reference>
<feature type="compositionally biased region" description="Basic and acidic residues" evidence="1">
    <location>
        <begin position="210"/>
        <end position="221"/>
    </location>
</feature>
<feature type="compositionally biased region" description="Basic and acidic residues" evidence="1">
    <location>
        <begin position="229"/>
        <end position="241"/>
    </location>
</feature>
<feature type="region of interest" description="Disordered" evidence="1">
    <location>
        <begin position="413"/>
        <end position="447"/>
    </location>
</feature>
<feature type="compositionally biased region" description="Polar residues" evidence="1">
    <location>
        <begin position="158"/>
        <end position="167"/>
    </location>
</feature>
<dbReference type="Ensembl" id="ENSCRFT00000018822.1">
    <property type="protein sequence ID" value="ENSCRFP00000018208.1"/>
    <property type="gene ID" value="ENSCRFG00000013792.1"/>
</dbReference>